<accession>A0A8T3BGD4</accession>
<keyword evidence="7" id="KW-1185">Reference proteome</keyword>
<dbReference type="PANTHER" id="PTHR42647:SF72">
    <property type="entry name" value="EF-HAND CALCIUM-BINDING DOMAIN-CONTAINING PROTEIN 4A"/>
    <property type="match status" value="1"/>
</dbReference>
<dbReference type="SMR" id="A0A8T3BGD4"/>
<comment type="caution">
    <text evidence="6">The sequence shown here is derived from an EMBL/GenBank/DDBJ whole genome shotgun (WGS) entry which is preliminary data.</text>
</comment>
<sequence length="217" mass="24585">MALPFFSPLQIEQKTNLSPIPPSSSSFSIHSSFLMPTDQYSQTDYLLLLHQHIQNFNTNLWKINLRHYQTLLLTADDLLRQKEAKSKQLQLQNLALQQKLRSIILQNQQLCSMARRSEAMASALRVSLQNVIIQNEAAAREREGFGDSGEVGEEESCCEGKEEMEVSRFKCRVCGEREVSILLIPCNHLCVCGDCEELVTECPSCRLTKRGALKVLL</sequence>
<proteinExistence type="predicted"/>
<dbReference type="Pfam" id="PF13920">
    <property type="entry name" value="zf-C3HC4_3"/>
    <property type="match status" value="1"/>
</dbReference>
<dbReference type="InterPro" id="IPR013083">
    <property type="entry name" value="Znf_RING/FYVE/PHD"/>
</dbReference>
<gene>
    <name evidence="6" type="ORF">KFK09_012094</name>
</gene>
<dbReference type="AlphaFoldDB" id="A0A8T3BGD4"/>
<dbReference type="PROSITE" id="PS50089">
    <property type="entry name" value="ZF_RING_2"/>
    <property type="match status" value="1"/>
</dbReference>
<reference evidence="6" key="1">
    <citation type="journal article" date="2022" name="Front. Genet.">
        <title>Chromosome-Scale Assembly of the Dendrobium nobile Genome Provides Insights Into the Molecular Mechanism of the Biosynthesis of the Medicinal Active Ingredient of Dendrobium.</title>
        <authorList>
            <person name="Xu Q."/>
            <person name="Niu S.-C."/>
            <person name="Li K.-L."/>
            <person name="Zheng P.-J."/>
            <person name="Zhang X.-J."/>
            <person name="Jia Y."/>
            <person name="Liu Y."/>
            <person name="Niu Y.-X."/>
            <person name="Yu L.-H."/>
            <person name="Chen D.-F."/>
            <person name="Zhang G.-Q."/>
        </authorList>
    </citation>
    <scope>NUCLEOTIDE SEQUENCE</scope>
    <source>
        <tissue evidence="6">Leaf</tissue>
    </source>
</reference>
<evidence type="ECO:0000256" key="1">
    <source>
        <dbReference type="ARBA" id="ARBA00022723"/>
    </source>
</evidence>
<keyword evidence="2 4" id="KW-0863">Zinc-finger</keyword>
<evidence type="ECO:0000256" key="3">
    <source>
        <dbReference type="ARBA" id="ARBA00022833"/>
    </source>
</evidence>
<dbReference type="Proteomes" id="UP000829196">
    <property type="component" value="Unassembled WGS sequence"/>
</dbReference>
<dbReference type="FunFam" id="1.10.1170.10:FF:000002">
    <property type="entry name" value="Baculoviral IAP repeat containing 7"/>
    <property type="match status" value="1"/>
</dbReference>
<evidence type="ECO:0000256" key="4">
    <source>
        <dbReference type="PROSITE-ProRule" id="PRU00175"/>
    </source>
</evidence>
<dbReference type="GO" id="GO:0004842">
    <property type="term" value="F:ubiquitin-protein transferase activity"/>
    <property type="evidence" value="ECO:0007669"/>
    <property type="project" value="TreeGrafter"/>
</dbReference>
<feature type="domain" description="RING-type" evidence="5">
    <location>
        <begin position="171"/>
        <end position="206"/>
    </location>
</feature>
<evidence type="ECO:0000256" key="2">
    <source>
        <dbReference type="ARBA" id="ARBA00022771"/>
    </source>
</evidence>
<dbReference type="Gene3D" id="3.30.40.10">
    <property type="entry name" value="Zinc/RING finger domain, C3HC4 (zinc finger)"/>
    <property type="match status" value="1"/>
</dbReference>
<dbReference type="InterPro" id="IPR001841">
    <property type="entry name" value="Znf_RING"/>
</dbReference>
<protein>
    <recommendedName>
        <fullName evidence="5">RING-type domain-containing protein</fullName>
    </recommendedName>
</protein>
<organism evidence="6 7">
    <name type="scientific">Dendrobium nobile</name>
    <name type="common">Orchid</name>
    <dbReference type="NCBI Taxonomy" id="94219"/>
    <lineage>
        <taxon>Eukaryota</taxon>
        <taxon>Viridiplantae</taxon>
        <taxon>Streptophyta</taxon>
        <taxon>Embryophyta</taxon>
        <taxon>Tracheophyta</taxon>
        <taxon>Spermatophyta</taxon>
        <taxon>Magnoliopsida</taxon>
        <taxon>Liliopsida</taxon>
        <taxon>Asparagales</taxon>
        <taxon>Orchidaceae</taxon>
        <taxon>Epidendroideae</taxon>
        <taxon>Malaxideae</taxon>
        <taxon>Dendrobiinae</taxon>
        <taxon>Dendrobium</taxon>
    </lineage>
</organism>
<evidence type="ECO:0000259" key="5">
    <source>
        <dbReference type="PROSITE" id="PS50089"/>
    </source>
</evidence>
<evidence type="ECO:0000313" key="7">
    <source>
        <dbReference type="Proteomes" id="UP000829196"/>
    </source>
</evidence>
<dbReference type="PANTHER" id="PTHR42647">
    <property type="entry name" value="SBP (S-RIBONUCLEASE BINDING PROTEIN) FAMILY PROTEIN"/>
    <property type="match status" value="1"/>
</dbReference>
<dbReference type="EMBL" id="JAGYWB010000009">
    <property type="protein sequence ID" value="KAI0511464.1"/>
    <property type="molecule type" value="Genomic_DNA"/>
</dbReference>
<evidence type="ECO:0000313" key="6">
    <source>
        <dbReference type="EMBL" id="KAI0511464.1"/>
    </source>
</evidence>
<dbReference type="GO" id="GO:0008270">
    <property type="term" value="F:zinc ion binding"/>
    <property type="evidence" value="ECO:0007669"/>
    <property type="project" value="UniProtKB-KW"/>
</dbReference>
<keyword evidence="1" id="KW-0479">Metal-binding</keyword>
<name>A0A8T3BGD4_DENNO</name>
<dbReference type="OrthoDB" id="1711136at2759"/>
<keyword evidence="3" id="KW-0862">Zinc</keyword>